<dbReference type="Proteomes" id="UP001295444">
    <property type="component" value="Chromosome 12"/>
</dbReference>
<sequence length="81" mass="8888">MTDPQRRTGGRRSSGLLLNAPASRGGEARALCDALKKLSAVTRAISANVRHVNSSLERILLDKQDIEELETMLNSLLLEKM</sequence>
<accession>A0AAD1TE81</accession>
<keyword evidence="3" id="KW-1185">Reference proteome</keyword>
<evidence type="ECO:0000313" key="2">
    <source>
        <dbReference type="EMBL" id="CAH2325116.1"/>
    </source>
</evidence>
<evidence type="ECO:0000256" key="1">
    <source>
        <dbReference type="SAM" id="MobiDB-lite"/>
    </source>
</evidence>
<feature type="region of interest" description="Disordered" evidence="1">
    <location>
        <begin position="1"/>
        <end position="24"/>
    </location>
</feature>
<organism evidence="2 3">
    <name type="scientific">Pelobates cultripes</name>
    <name type="common">Western spadefoot toad</name>
    <dbReference type="NCBI Taxonomy" id="61616"/>
    <lineage>
        <taxon>Eukaryota</taxon>
        <taxon>Metazoa</taxon>
        <taxon>Chordata</taxon>
        <taxon>Craniata</taxon>
        <taxon>Vertebrata</taxon>
        <taxon>Euteleostomi</taxon>
        <taxon>Amphibia</taxon>
        <taxon>Batrachia</taxon>
        <taxon>Anura</taxon>
        <taxon>Pelobatoidea</taxon>
        <taxon>Pelobatidae</taxon>
        <taxon>Pelobates</taxon>
    </lineage>
</organism>
<gene>
    <name evidence="2" type="ORF">PECUL_23A033985</name>
</gene>
<reference evidence="2" key="1">
    <citation type="submission" date="2022-03" db="EMBL/GenBank/DDBJ databases">
        <authorList>
            <person name="Alioto T."/>
            <person name="Alioto T."/>
            <person name="Gomez Garrido J."/>
        </authorList>
    </citation>
    <scope>NUCLEOTIDE SEQUENCE</scope>
</reference>
<evidence type="ECO:0000313" key="3">
    <source>
        <dbReference type="Proteomes" id="UP001295444"/>
    </source>
</evidence>
<name>A0AAD1TE81_PELCU</name>
<dbReference type="AlphaFoldDB" id="A0AAD1TE81"/>
<dbReference type="EMBL" id="OW240923">
    <property type="protein sequence ID" value="CAH2325116.1"/>
    <property type="molecule type" value="Genomic_DNA"/>
</dbReference>
<proteinExistence type="predicted"/>
<protein>
    <submittedName>
        <fullName evidence="2">Uncharacterized protein</fullName>
    </submittedName>
</protein>